<feature type="transmembrane region" description="Helical" evidence="7">
    <location>
        <begin position="31"/>
        <end position="50"/>
    </location>
</feature>
<keyword evidence="10" id="KW-1185">Reference proteome</keyword>
<keyword evidence="7" id="KW-1133">Transmembrane helix</keyword>
<dbReference type="Gene3D" id="2.30.30.760">
    <property type="match status" value="1"/>
</dbReference>
<dbReference type="PANTHER" id="PTHR36307">
    <property type="entry name" value="FLAGELLA BASAL BODY P-RING FORMATION PROTEIN FLGA"/>
    <property type="match status" value="1"/>
</dbReference>
<dbReference type="Proteomes" id="UP000032352">
    <property type="component" value="Chromosome"/>
</dbReference>
<comment type="function">
    <text evidence="6">Involved in the assembly process of the P-ring formation. It may associate with FlgF on the rod constituting a structure essential for the P-ring assembly or may act as a modulator protein for the P-ring assembly.</text>
</comment>
<keyword evidence="9" id="KW-0282">Flagellum</keyword>
<dbReference type="Pfam" id="PF13144">
    <property type="entry name" value="ChapFlgA"/>
    <property type="match status" value="1"/>
</dbReference>
<evidence type="ECO:0000256" key="1">
    <source>
        <dbReference type="ARBA" id="ARBA00004418"/>
    </source>
</evidence>
<evidence type="ECO:0000313" key="9">
    <source>
        <dbReference type="EMBL" id="WDE05169.1"/>
    </source>
</evidence>
<dbReference type="InterPro" id="IPR013974">
    <property type="entry name" value="SAF"/>
</dbReference>
<feature type="domain" description="SAF" evidence="8">
    <location>
        <begin position="133"/>
        <end position="195"/>
    </location>
</feature>
<evidence type="ECO:0000313" key="10">
    <source>
        <dbReference type="Proteomes" id="UP000032352"/>
    </source>
</evidence>
<dbReference type="CDD" id="cd11614">
    <property type="entry name" value="SAF_CpaB_FlgA_like"/>
    <property type="match status" value="1"/>
</dbReference>
<dbReference type="RefSeq" id="WP_053046673.1">
    <property type="nucleotide sequence ID" value="NZ_CP059733.1"/>
</dbReference>
<dbReference type="InterPro" id="IPR039246">
    <property type="entry name" value="Flagellar_FlgA"/>
</dbReference>
<dbReference type="GO" id="GO:0042597">
    <property type="term" value="C:periplasmic space"/>
    <property type="evidence" value="ECO:0007669"/>
    <property type="project" value="UniProtKB-SubCell"/>
</dbReference>
<proteinExistence type="inferred from homology"/>
<keyword evidence="9" id="KW-0969">Cilium</keyword>
<evidence type="ECO:0000256" key="2">
    <source>
        <dbReference type="ARBA" id="ARBA00010474"/>
    </source>
</evidence>
<evidence type="ECO:0000256" key="3">
    <source>
        <dbReference type="ARBA" id="ARBA00014754"/>
    </source>
</evidence>
<dbReference type="GO" id="GO:0044780">
    <property type="term" value="P:bacterial-type flagellum assembly"/>
    <property type="evidence" value="ECO:0007669"/>
    <property type="project" value="InterPro"/>
</dbReference>
<reference evidence="9 10" key="1">
    <citation type="journal article" date="2015" name="Genome Announc.">
        <title>Draft Genome Sequences of Marine Isolates of Thalassomonas viridans and Thalassomonas actiniarum.</title>
        <authorList>
            <person name="Olonade I."/>
            <person name="van Zyl L.J."/>
            <person name="Trindade M."/>
        </authorList>
    </citation>
    <scope>NUCLEOTIDE SEQUENCE [LARGE SCALE GENOMIC DNA]</scope>
    <source>
        <strain evidence="9 10">XOM25</strain>
    </source>
</reference>
<accession>A0AAE9Z323</accession>
<evidence type="ECO:0000256" key="6">
    <source>
        <dbReference type="ARBA" id="ARBA00025643"/>
    </source>
</evidence>
<dbReference type="InterPro" id="IPR017585">
    <property type="entry name" value="SAF_FlgA"/>
</dbReference>
<dbReference type="PANTHER" id="PTHR36307:SF1">
    <property type="entry name" value="FLAGELLA BASAL BODY P-RING FORMATION PROTEIN FLGA"/>
    <property type="match status" value="1"/>
</dbReference>
<keyword evidence="5" id="KW-0574">Periplasm</keyword>
<comment type="similarity">
    <text evidence="2">Belongs to the FlgA family.</text>
</comment>
<dbReference type="AlphaFoldDB" id="A0AAE9Z323"/>
<comment type="subcellular location">
    <subcellularLocation>
        <location evidence="1">Periplasm</location>
    </subcellularLocation>
</comment>
<name>A0AAE9Z323_9GAMM</name>
<keyword evidence="4" id="KW-0732">Signal</keyword>
<organism evidence="9 10">
    <name type="scientific">Thalassomonas viridans</name>
    <dbReference type="NCBI Taxonomy" id="137584"/>
    <lineage>
        <taxon>Bacteria</taxon>
        <taxon>Pseudomonadati</taxon>
        <taxon>Pseudomonadota</taxon>
        <taxon>Gammaproteobacteria</taxon>
        <taxon>Alteromonadales</taxon>
        <taxon>Colwelliaceae</taxon>
        <taxon>Thalassomonas</taxon>
    </lineage>
</organism>
<dbReference type="SMART" id="SM00858">
    <property type="entry name" value="SAF"/>
    <property type="match status" value="1"/>
</dbReference>
<dbReference type="EMBL" id="CP059733">
    <property type="protein sequence ID" value="WDE05169.1"/>
    <property type="molecule type" value="Genomic_DNA"/>
</dbReference>
<keyword evidence="7" id="KW-0472">Membrane</keyword>
<reference evidence="9 10" key="2">
    <citation type="journal article" date="2022" name="Mar. Drugs">
        <title>Bioassay-Guided Fractionation Leads to the Detection of Cholic Acid Generated by the Rare Thalassomonas sp.</title>
        <authorList>
            <person name="Pheiffer F."/>
            <person name="Schneider Y.K."/>
            <person name="Hansen E.H."/>
            <person name="Andersen J.H."/>
            <person name="Isaksson J."/>
            <person name="Busche T."/>
            <person name="R C."/>
            <person name="Kalinowski J."/>
            <person name="Zyl L.V."/>
            <person name="Trindade M."/>
        </authorList>
    </citation>
    <scope>NUCLEOTIDE SEQUENCE [LARGE SCALE GENOMIC DNA]</scope>
    <source>
        <strain evidence="9 10">XOM25</strain>
    </source>
</reference>
<evidence type="ECO:0000259" key="8">
    <source>
        <dbReference type="SMART" id="SM00858"/>
    </source>
</evidence>
<evidence type="ECO:0000256" key="7">
    <source>
        <dbReference type="SAM" id="Phobius"/>
    </source>
</evidence>
<keyword evidence="9" id="KW-0966">Cell projection</keyword>
<protein>
    <recommendedName>
        <fullName evidence="3">Flagella basal body P-ring formation protein FlgA</fullName>
    </recommendedName>
</protein>
<sequence>MVYLFFDQKGKAEAEEVFPQGKRGFYSGGRFFFLFLLLLTALFTSVFARAEPFVQQVKNDLAAYAGQMAWPKYREEIITWLPGKGKQLPECGQEVSFELANHSRPPLGRVHYVISCASPKWQVRAQAKVKVWLDVWHARNDIAVDQVITAADVYLKNIEISRLNREFFTAGQKVVNKRSVRRIRGGKIINAGQLQNVYLVKKGEEVLIRAQQGNFVATMKGTALENGMLGEKIRIENASSKKVIQGRVAGQGIVETLF</sequence>
<keyword evidence="7" id="KW-0812">Transmembrane</keyword>
<evidence type="ECO:0000256" key="4">
    <source>
        <dbReference type="ARBA" id="ARBA00022729"/>
    </source>
</evidence>
<gene>
    <name evidence="9" type="primary">flgA</name>
    <name evidence="9" type="ORF">SG34_028400</name>
</gene>
<evidence type="ECO:0000256" key="5">
    <source>
        <dbReference type="ARBA" id="ARBA00022764"/>
    </source>
</evidence>
<dbReference type="NCBIfam" id="TIGR03170">
    <property type="entry name" value="flgA_cterm"/>
    <property type="match status" value="1"/>
</dbReference>
<dbReference type="Gene3D" id="3.90.1210.10">
    <property type="entry name" value="Antifreeze-like/N-acetylneuraminic acid synthase C-terminal domain"/>
    <property type="match status" value="1"/>
</dbReference>
<dbReference type="KEGG" id="tvd:SG34_028400"/>